<gene>
    <name evidence="2" type="ORF">EDD27_8676</name>
</gene>
<dbReference type="SMART" id="SM00347">
    <property type="entry name" value="HTH_MARR"/>
    <property type="match status" value="1"/>
</dbReference>
<keyword evidence="3" id="KW-1185">Reference proteome</keyword>
<dbReference type="PROSITE" id="PS50995">
    <property type="entry name" value="HTH_MARR_2"/>
    <property type="match status" value="1"/>
</dbReference>
<dbReference type="GO" id="GO:0006950">
    <property type="term" value="P:response to stress"/>
    <property type="evidence" value="ECO:0007669"/>
    <property type="project" value="TreeGrafter"/>
</dbReference>
<dbReference type="SUPFAM" id="SSF46785">
    <property type="entry name" value="Winged helix' DNA-binding domain"/>
    <property type="match status" value="1"/>
</dbReference>
<protein>
    <submittedName>
        <fullName evidence="2">MarR family transcriptional regulator</fullName>
    </submittedName>
</protein>
<sequence>MHDMSRAWVDSSRMNDTPQWLSPAEQDAWRSYIRLHLRLTARLGRDLQAHSKLSGADYEILVALTDTPDGRQRFQDLAKTVEWEQSRLSHQIARMIKRGLVAREECAEDGRAAFVVLTPTGRKVIEAAAPQHVAMVRRLVIDALTPDELATLARISNRILEQLDNVKS</sequence>
<dbReference type="PANTHER" id="PTHR33164">
    <property type="entry name" value="TRANSCRIPTIONAL REGULATOR, MARR FAMILY"/>
    <property type="match status" value="1"/>
</dbReference>
<dbReference type="Gene3D" id="1.10.10.10">
    <property type="entry name" value="Winged helix-like DNA-binding domain superfamily/Winged helix DNA-binding domain"/>
    <property type="match status" value="1"/>
</dbReference>
<evidence type="ECO:0000313" key="3">
    <source>
        <dbReference type="Proteomes" id="UP000284824"/>
    </source>
</evidence>
<accession>A0A438MIX5</accession>
<evidence type="ECO:0000313" key="2">
    <source>
        <dbReference type="EMBL" id="RVX45852.1"/>
    </source>
</evidence>
<reference evidence="2 3" key="1">
    <citation type="submission" date="2019-01" db="EMBL/GenBank/DDBJ databases">
        <title>Sequencing the genomes of 1000 actinobacteria strains.</title>
        <authorList>
            <person name="Klenk H.-P."/>
        </authorList>
    </citation>
    <scope>NUCLEOTIDE SEQUENCE [LARGE SCALE GENOMIC DNA]</scope>
    <source>
        <strain evidence="2 3">DSM 43925</strain>
    </source>
</reference>
<dbReference type="InterPro" id="IPR036390">
    <property type="entry name" value="WH_DNA-bd_sf"/>
</dbReference>
<dbReference type="Pfam" id="PF13463">
    <property type="entry name" value="HTH_27"/>
    <property type="match status" value="1"/>
</dbReference>
<evidence type="ECO:0000259" key="1">
    <source>
        <dbReference type="PROSITE" id="PS50995"/>
    </source>
</evidence>
<feature type="domain" description="HTH marR-type" evidence="1">
    <location>
        <begin position="25"/>
        <end position="161"/>
    </location>
</feature>
<dbReference type="PANTHER" id="PTHR33164:SF99">
    <property type="entry name" value="MARR FAMILY REGULATORY PROTEIN"/>
    <property type="match status" value="1"/>
</dbReference>
<dbReference type="InterPro" id="IPR039422">
    <property type="entry name" value="MarR/SlyA-like"/>
</dbReference>
<dbReference type="GO" id="GO:0003700">
    <property type="term" value="F:DNA-binding transcription factor activity"/>
    <property type="evidence" value="ECO:0007669"/>
    <property type="project" value="InterPro"/>
</dbReference>
<dbReference type="PRINTS" id="PR00598">
    <property type="entry name" value="HTHMARR"/>
</dbReference>
<dbReference type="InterPro" id="IPR000835">
    <property type="entry name" value="HTH_MarR-typ"/>
</dbReference>
<dbReference type="Proteomes" id="UP000284824">
    <property type="component" value="Unassembled WGS sequence"/>
</dbReference>
<comment type="caution">
    <text evidence="2">The sequence shown here is derived from an EMBL/GenBank/DDBJ whole genome shotgun (WGS) entry which is preliminary data.</text>
</comment>
<organism evidence="2 3">
    <name type="scientific">Nonomuraea polychroma</name>
    <dbReference type="NCBI Taxonomy" id="46176"/>
    <lineage>
        <taxon>Bacteria</taxon>
        <taxon>Bacillati</taxon>
        <taxon>Actinomycetota</taxon>
        <taxon>Actinomycetes</taxon>
        <taxon>Streptosporangiales</taxon>
        <taxon>Streptosporangiaceae</taxon>
        <taxon>Nonomuraea</taxon>
    </lineage>
</organism>
<dbReference type="InterPro" id="IPR036388">
    <property type="entry name" value="WH-like_DNA-bd_sf"/>
</dbReference>
<dbReference type="EMBL" id="SAUN01000001">
    <property type="protein sequence ID" value="RVX45852.1"/>
    <property type="molecule type" value="Genomic_DNA"/>
</dbReference>
<proteinExistence type="predicted"/>
<name>A0A438MIX5_9ACTN</name>
<dbReference type="AlphaFoldDB" id="A0A438MIX5"/>